<evidence type="ECO:0000313" key="2">
    <source>
        <dbReference type="EMBL" id="EXF92371.1"/>
    </source>
</evidence>
<dbReference type="Proteomes" id="UP000022611">
    <property type="component" value="Unassembled WGS sequence"/>
</dbReference>
<feature type="chain" id="PRO_5001456902" evidence="1">
    <location>
        <begin position="21"/>
        <end position="91"/>
    </location>
</feature>
<dbReference type="EMBL" id="AFOY02000018">
    <property type="protein sequence ID" value="EXF92371.1"/>
    <property type="molecule type" value="Genomic_DNA"/>
</dbReference>
<dbReference type="eggNOG" id="ENOG5032DBP">
    <property type="taxonomic scope" value="Bacteria"/>
</dbReference>
<keyword evidence="1" id="KW-0732">Signal</keyword>
<accession>A0A010RI89</accession>
<dbReference type="HOGENOM" id="CLU_148020_0_0_6"/>
<dbReference type="PATRIC" id="fig|1042209.11.peg.4914"/>
<organism evidence="2 3">
    <name type="scientific">Pseudomonas fluorescens HK44</name>
    <dbReference type="NCBI Taxonomy" id="1042209"/>
    <lineage>
        <taxon>Bacteria</taxon>
        <taxon>Pseudomonadati</taxon>
        <taxon>Pseudomonadota</taxon>
        <taxon>Gammaproteobacteria</taxon>
        <taxon>Pseudomonadales</taxon>
        <taxon>Pseudomonadaceae</taxon>
        <taxon>Pseudomonas</taxon>
    </lineage>
</organism>
<sequence length="91" mass="9673">MKRSALAGLLICATLTTAHAFASNESDMCARNLQTLTSELANATKLDAATQSDATSKLQQAKSAYAAKNDRECVSLTQQALQSVQSHKNSQ</sequence>
<evidence type="ECO:0000256" key="1">
    <source>
        <dbReference type="SAM" id="SignalP"/>
    </source>
</evidence>
<feature type="signal peptide" evidence="1">
    <location>
        <begin position="1"/>
        <end position="20"/>
    </location>
</feature>
<dbReference type="AlphaFoldDB" id="A0A010RI89"/>
<reference evidence="2 3" key="1">
    <citation type="journal article" date="2011" name="J. Bacteriol.">
        <title>Draft genome sequence of the polycyclic aromatic hydrocarbon-degrading, genetically engineered bioluminescent bioreporter Pseudomonas fluorescens HK44.</title>
        <authorList>
            <person name="Chauhan A."/>
            <person name="Layton A.C."/>
            <person name="Williams D.E."/>
            <person name="Smartt A.E."/>
            <person name="Ripp S."/>
            <person name="Karpinets T.V."/>
            <person name="Brown S.D."/>
            <person name="Sayler G.S."/>
        </authorList>
    </citation>
    <scope>NUCLEOTIDE SEQUENCE [LARGE SCALE GENOMIC DNA]</scope>
    <source>
        <strain evidence="2 3">HK44</strain>
    </source>
</reference>
<evidence type="ECO:0000313" key="3">
    <source>
        <dbReference type="Proteomes" id="UP000022611"/>
    </source>
</evidence>
<comment type="caution">
    <text evidence="2">The sequence shown here is derived from an EMBL/GenBank/DDBJ whole genome shotgun (WGS) entry which is preliminary data.</text>
</comment>
<gene>
    <name evidence="2" type="ORF">HK44_012535</name>
</gene>
<dbReference type="OrthoDB" id="6899097at2"/>
<protein>
    <submittedName>
        <fullName evidence="2">TmRNA</fullName>
    </submittedName>
</protein>
<dbReference type="RefSeq" id="WP_019691763.1">
    <property type="nucleotide sequence ID" value="NZ_AFOY02000018.1"/>
</dbReference>
<proteinExistence type="predicted"/>
<name>A0A010RI89_PSEFL</name>